<evidence type="ECO:0000256" key="4">
    <source>
        <dbReference type="ARBA" id="ARBA00022475"/>
    </source>
</evidence>
<evidence type="ECO:0000256" key="9">
    <source>
        <dbReference type="ARBA" id="ARBA00022840"/>
    </source>
</evidence>
<dbReference type="PROSITE" id="PS50109">
    <property type="entry name" value="HIS_KIN"/>
    <property type="match status" value="1"/>
</dbReference>
<evidence type="ECO:0000256" key="3">
    <source>
        <dbReference type="ARBA" id="ARBA00012438"/>
    </source>
</evidence>
<keyword evidence="10" id="KW-0902">Two-component regulatory system</keyword>
<dbReference type="PROSITE" id="PS50885">
    <property type="entry name" value="HAMP"/>
    <property type="match status" value="1"/>
</dbReference>
<dbReference type="InterPro" id="IPR004358">
    <property type="entry name" value="Sig_transdc_His_kin-like_C"/>
</dbReference>
<dbReference type="Pfam" id="PF06580">
    <property type="entry name" value="His_kinase"/>
    <property type="match status" value="1"/>
</dbReference>
<dbReference type="Pfam" id="PF00672">
    <property type="entry name" value="HAMP"/>
    <property type="match status" value="1"/>
</dbReference>
<feature type="domain" description="HAMP" evidence="14">
    <location>
        <begin position="198"/>
        <end position="250"/>
    </location>
</feature>
<keyword evidence="8 15" id="KW-0418">Kinase</keyword>
<evidence type="ECO:0000259" key="14">
    <source>
        <dbReference type="PROSITE" id="PS50885"/>
    </source>
</evidence>
<dbReference type="Gene3D" id="3.30.565.10">
    <property type="entry name" value="Histidine kinase-like ATPase, C-terminal domain"/>
    <property type="match status" value="1"/>
</dbReference>
<dbReference type="InterPro" id="IPR010559">
    <property type="entry name" value="Sig_transdc_His_kin_internal"/>
</dbReference>
<feature type="transmembrane region" description="Helical" evidence="12">
    <location>
        <begin position="9"/>
        <end position="29"/>
    </location>
</feature>
<organism evidence="15 16">
    <name type="scientific">Mesobacillus boroniphilus</name>
    <dbReference type="NCBI Taxonomy" id="308892"/>
    <lineage>
        <taxon>Bacteria</taxon>
        <taxon>Bacillati</taxon>
        <taxon>Bacillota</taxon>
        <taxon>Bacilli</taxon>
        <taxon>Bacillales</taxon>
        <taxon>Bacillaceae</taxon>
        <taxon>Mesobacillus</taxon>
    </lineage>
</organism>
<protein>
    <recommendedName>
        <fullName evidence="3">histidine kinase</fullName>
        <ecNumber evidence="3">2.7.13.3</ecNumber>
    </recommendedName>
</protein>
<evidence type="ECO:0000256" key="5">
    <source>
        <dbReference type="ARBA" id="ARBA00022553"/>
    </source>
</evidence>
<dbReference type="GO" id="GO:0005524">
    <property type="term" value="F:ATP binding"/>
    <property type="evidence" value="ECO:0007669"/>
    <property type="project" value="UniProtKB-KW"/>
</dbReference>
<dbReference type="GO" id="GO:0000155">
    <property type="term" value="F:phosphorelay sensor kinase activity"/>
    <property type="evidence" value="ECO:0007669"/>
    <property type="project" value="InterPro"/>
</dbReference>
<keyword evidence="9" id="KW-0067">ATP-binding</keyword>
<keyword evidence="5" id="KW-0597">Phosphoprotein</keyword>
<comment type="catalytic activity">
    <reaction evidence="1">
        <text>ATP + protein L-histidine = ADP + protein N-phospho-L-histidine.</text>
        <dbReference type="EC" id="2.7.13.3"/>
    </reaction>
</comment>
<dbReference type="SMART" id="SM00304">
    <property type="entry name" value="HAMP"/>
    <property type="match status" value="1"/>
</dbReference>
<dbReference type="PRINTS" id="PR00344">
    <property type="entry name" value="BCTRLSENSOR"/>
</dbReference>
<evidence type="ECO:0000256" key="2">
    <source>
        <dbReference type="ARBA" id="ARBA00004651"/>
    </source>
</evidence>
<comment type="caution">
    <text evidence="15">The sequence shown here is derived from an EMBL/GenBank/DDBJ whole genome shotgun (WGS) entry which is preliminary data.</text>
</comment>
<evidence type="ECO:0000256" key="10">
    <source>
        <dbReference type="ARBA" id="ARBA00023012"/>
    </source>
</evidence>
<dbReference type="EC" id="2.7.13.3" evidence="3"/>
<reference evidence="15 16" key="1">
    <citation type="journal article" date="2021" name="Microorganisms">
        <title>Bacterial Dimethylsulfoniopropionate Biosynthesis in the East China Sea.</title>
        <authorList>
            <person name="Liu J."/>
            <person name="Zhang Y."/>
            <person name="Liu J."/>
            <person name="Zhong H."/>
            <person name="Williams B.T."/>
            <person name="Zheng Y."/>
            <person name="Curson A.R.J."/>
            <person name="Sun C."/>
            <person name="Sun H."/>
            <person name="Song D."/>
            <person name="Wagner Mackenzie B."/>
            <person name="Bermejo Martinez A."/>
            <person name="Todd J.D."/>
            <person name="Zhang X.H."/>
        </authorList>
    </citation>
    <scope>NUCLEOTIDE SEQUENCE [LARGE SCALE GENOMIC DNA]</scope>
    <source>
        <strain evidence="15 16">ESS08</strain>
    </source>
</reference>
<gene>
    <name evidence="15" type="ORF">DYI25_17530</name>
</gene>
<dbReference type="Proteomes" id="UP000761411">
    <property type="component" value="Unassembled WGS sequence"/>
</dbReference>
<keyword evidence="6" id="KW-0808">Transferase</keyword>
<dbReference type="PANTHER" id="PTHR34220:SF7">
    <property type="entry name" value="SENSOR HISTIDINE KINASE YPDA"/>
    <property type="match status" value="1"/>
</dbReference>
<sequence>MNKIQKKIWMLAMVVLVFMSAIWIALTYYNHKTQSQYNNILQRYLGFNEVSIASQQLVTDLNNYLLLPSPANLENISHSKEKIRNAKYEVYKLKNAENDFALTNYLNLIDSLMETADRALLFQSEKETEDSAKEFSEATRISMYISETSLTLLDKELKTYELMYRGIIAQSKELNKLGVWLFLLVTSLSMLLTYWISLSITRPVENLTRAANELSKGRFDLQIKVDSNDEIAFLAKTFDHMRVNINNLISEIQEKAQLEHELQQNKLLLQESQLISLQSQINPHFLFNTLNTLSKKAYLEGSEETSDMIVNVAGLLRYSLKRLDRAVTLFEEVAVLKQYIDIQKARFTERLQLHIEVDDACLGVQIPGLTLQPIIENAVIHAVEPEENGGVIWFRISDDGDKVRIEIEDDGSGMPEEKIRQILEGQQVIQTGGHSTGIGLSNVVKRLRLFYENEDVLEIQSEMGCGTKVVLNIPKTRRDGHHDKTPDRG</sequence>
<evidence type="ECO:0000313" key="16">
    <source>
        <dbReference type="Proteomes" id="UP000761411"/>
    </source>
</evidence>
<dbReference type="PANTHER" id="PTHR34220">
    <property type="entry name" value="SENSOR HISTIDINE KINASE YPDA"/>
    <property type="match status" value="1"/>
</dbReference>
<evidence type="ECO:0000256" key="7">
    <source>
        <dbReference type="ARBA" id="ARBA00022741"/>
    </source>
</evidence>
<keyword evidence="16" id="KW-1185">Reference proteome</keyword>
<accession>A0A944GXP4</accession>
<dbReference type="Gene3D" id="6.10.340.10">
    <property type="match status" value="1"/>
</dbReference>
<dbReference type="SUPFAM" id="SSF158472">
    <property type="entry name" value="HAMP domain-like"/>
    <property type="match status" value="1"/>
</dbReference>
<evidence type="ECO:0000256" key="11">
    <source>
        <dbReference type="ARBA" id="ARBA00023136"/>
    </source>
</evidence>
<dbReference type="InterPro" id="IPR003660">
    <property type="entry name" value="HAMP_dom"/>
</dbReference>
<dbReference type="SUPFAM" id="SSF55874">
    <property type="entry name" value="ATPase domain of HSP90 chaperone/DNA topoisomerase II/histidine kinase"/>
    <property type="match status" value="1"/>
</dbReference>
<dbReference type="InterPro" id="IPR003594">
    <property type="entry name" value="HATPase_dom"/>
</dbReference>
<keyword evidence="12" id="KW-1133">Transmembrane helix</keyword>
<dbReference type="RefSeq" id="WP_213371355.1">
    <property type="nucleotide sequence ID" value="NZ_QTKX01000003.1"/>
</dbReference>
<keyword evidence="7" id="KW-0547">Nucleotide-binding</keyword>
<evidence type="ECO:0000259" key="13">
    <source>
        <dbReference type="PROSITE" id="PS50109"/>
    </source>
</evidence>
<evidence type="ECO:0000313" key="15">
    <source>
        <dbReference type="EMBL" id="MBS8266228.1"/>
    </source>
</evidence>
<evidence type="ECO:0000256" key="6">
    <source>
        <dbReference type="ARBA" id="ARBA00022679"/>
    </source>
</evidence>
<evidence type="ECO:0000256" key="12">
    <source>
        <dbReference type="SAM" id="Phobius"/>
    </source>
</evidence>
<keyword evidence="11 12" id="KW-0472">Membrane</keyword>
<keyword evidence="4" id="KW-1003">Cell membrane</keyword>
<dbReference type="SMART" id="SM00387">
    <property type="entry name" value="HATPase_c"/>
    <property type="match status" value="1"/>
</dbReference>
<name>A0A944GXP4_9BACI</name>
<evidence type="ECO:0000256" key="1">
    <source>
        <dbReference type="ARBA" id="ARBA00000085"/>
    </source>
</evidence>
<dbReference type="EMBL" id="QTKX01000003">
    <property type="protein sequence ID" value="MBS8266228.1"/>
    <property type="molecule type" value="Genomic_DNA"/>
</dbReference>
<feature type="domain" description="Histidine kinase" evidence="13">
    <location>
        <begin position="257"/>
        <end position="477"/>
    </location>
</feature>
<dbReference type="AlphaFoldDB" id="A0A944GXP4"/>
<dbReference type="InterPro" id="IPR036890">
    <property type="entry name" value="HATPase_C_sf"/>
</dbReference>
<dbReference type="Pfam" id="PF02518">
    <property type="entry name" value="HATPase_c"/>
    <property type="match status" value="1"/>
</dbReference>
<comment type="subcellular location">
    <subcellularLocation>
        <location evidence="2">Cell membrane</location>
        <topology evidence="2">Multi-pass membrane protein</topology>
    </subcellularLocation>
</comment>
<dbReference type="InterPro" id="IPR005467">
    <property type="entry name" value="His_kinase_dom"/>
</dbReference>
<proteinExistence type="predicted"/>
<evidence type="ECO:0000256" key="8">
    <source>
        <dbReference type="ARBA" id="ARBA00022777"/>
    </source>
</evidence>
<feature type="transmembrane region" description="Helical" evidence="12">
    <location>
        <begin position="177"/>
        <end position="196"/>
    </location>
</feature>
<dbReference type="InterPro" id="IPR050640">
    <property type="entry name" value="Bact_2-comp_sensor_kinase"/>
</dbReference>
<dbReference type="CDD" id="cd06225">
    <property type="entry name" value="HAMP"/>
    <property type="match status" value="1"/>
</dbReference>
<dbReference type="GO" id="GO:0005886">
    <property type="term" value="C:plasma membrane"/>
    <property type="evidence" value="ECO:0007669"/>
    <property type="project" value="UniProtKB-SubCell"/>
</dbReference>
<keyword evidence="12" id="KW-0812">Transmembrane</keyword>